<dbReference type="AlphaFoldDB" id="A0A212TF59"/>
<proteinExistence type="predicted"/>
<dbReference type="PANTHER" id="PTHR21248">
    <property type="entry name" value="CARDIOLIPIN SYNTHASE"/>
    <property type="match status" value="1"/>
</dbReference>
<accession>A0A212TF59</accession>
<dbReference type="OrthoDB" id="9762009at2"/>
<dbReference type="PROSITE" id="PS50035">
    <property type="entry name" value="PLD"/>
    <property type="match status" value="2"/>
</dbReference>
<reference evidence="2 3" key="1">
    <citation type="submission" date="2017-06" db="EMBL/GenBank/DDBJ databases">
        <authorList>
            <person name="Kim H.J."/>
            <person name="Triplett B.A."/>
        </authorList>
    </citation>
    <scope>NUCLEOTIDE SEQUENCE [LARGE SCALE GENOMIC DNA]</scope>
    <source>
        <strain evidence="2 3">MWH-VicM1</strain>
    </source>
</reference>
<dbReference type="CDD" id="cd09110">
    <property type="entry name" value="PLDc_CLS_1"/>
    <property type="match status" value="1"/>
</dbReference>
<dbReference type="SMART" id="SM00155">
    <property type="entry name" value="PLDc"/>
    <property type="match status" value="2"/>
</dbReference>
<keyword evidence="3" id="KW-1185">Reference proteome</keyword>
<protein>
    <submittedName>
        <fullName evidence="2">Cardiolipin synthase</fullName>
    </submittedName>
</protein>
<evidence type="ECO:0000313" key="3">
    <source>
        <dbReference type="Proteomes" id="UP000197215"/>
    </source>
</evidence>
<dbReference type="EMBL" id="FYEX01000001">
    <property type="protein sequence ID" value="SNC64471.1"/>
    <property type="molecule type" value="Genomic_DNA"/>
</dbReference>
<name>A0A212TF59_9BURK</name>
<feature type="domain" description="PLD phosphodiesterase" evidence="1">
    <location>
        <begin position="298"/>
        <end position="325"/>
    </location>
</feature>
<dbReference type="Pfam" id="PF13091">
    <property type="entry name" value="PLDc_2"/>
    <property type="match status" value="2"/>
</dbReference>
<dbReference type="RefSeq" id="WP_088812956.1">
    <property type="nucleotide sequence ID" value="NZ_FYEX01000001.1"/>
</dbReference>
<dbReference type="Gene3D" id="3.30.870.10">
    <property type="entry name" value="Endonuclease Chain A"/>
    <property type="match status" value="2"/>
</dbReference>
<dbReference type="InterPro" id="IPR025202">
    <property type="entry name" value="PLD-like_dom"/>
</dbReference>
<dbReference type="CDD" id="cd09159">
    <property type="entry name" value="PLDc_ybhO_like_2"/>
    <property type="match status" value="1"/>
</dbReference>
<gene>
    <name evidence="2" type="ORF">SAMN06295916_1098</name>
</gene>
<dbReference type="PIRSF" id="PIRSF000850">
    <property type="entry name" value="Phospholipase_D_PSS"/>
    <property type="match status" value="1"/>
</dbReference>
<dbReference type="PANTHER" id="PTHR21248:SF22">
    <property type="entry name" value="PHOSPHOLIPASE D"/>
    <property type="match status" value="1"/>
</dbReference>
<dbReference type="Proteomes" id="UP000197215">
    <property type="component" value="Unassembled WGS sequence"/>
</dbReference>
<feature type="domain" description="PLD phosphodiesterase" evidence="1">
    <location>
        <begin position="106"/>
        <end position="133"/>
    </location>
</feature>
<evidence type="ECO:0000259" key="1">
    <source>
        <dbReference type="PROSITE" id="PS50035"/>
    </source>
</evidence>
<dbReference type="GO" id="GO:0030572">
    <property type="term" value="F:phosphatidyltransferase activity"/>
    <property type="evidence" value="ECO:0007669"/>
    <property type="project" value="UniProtKB-ARBA"/>
</dbReference>
<organism evidence="2 3">
    <name type="scientific">Polynucleobacter victoriensis</name>
    <dbReference type="NCBI Taxonomy" id="2049319"/>
    <lineage>
        <taxon>Bacteria</taxon>
        <taxon>Pseudomonadati</taxon>
        <taxon>Pseudomonadota</taxon>
        <taxon>Betaproteobacteria</taxon>
        <taxon>Burkholderiales</taxon>
        <taxon>Burkholderiaceae</taxon>
        <taxon>Polynucleobacter</taxon>
    </lineage>
</organism>
<dbReference type="InterPro" id="IPR001736">
    <property type="entry name" value="PLipase_D/transphosphatidylase"/>
</dbReference>
<dbReference type="GO" id="GO:0032049">
    <property type="term" value="P:cardiolipin biosynthetic process"/>
    <property type="evidence" value="ECO:0007669"/>
    <property type="project" value="UniProtKB-ARBA"/>
</dbReference>
<sequence>MSLLRRDRWQSIQTLKLLEGGIDYFERVEAVLTAAKKSIYLEVYIFSADSQAKKIVDILCLAAQRGVEVKVILDWLGSSPFQYEKDFLSAGVQFSYYNPAWFGTLGFSRTHRKLIVVDELVAFVGGVNICDDSKDVLGNQLPGIRWDLALEVTGAIVEKVHATFLRQWQRLQPNALHPKNILKRILAQELPWSSSHFLGLRHGNKEGLAFIARDNLHHRRDIERAYLKAIGQARDEIWLATPYFLPGRRLRKALVNAAKRGVSVNLLLGTDEFKILNWAVPSLYGQLLAANIVIYEYPKALLHTKAMVVDRRWATLGSSNCDHLSFLLNHEANLIIRNHQVIKEIRWKIADQANDNGIKVEPNVYAQRSYLKKVFNWVVYVFVRATMSLLTISVKDKEIPKIN</sequence>
<dbReference type="SUPFAM" id="SSF56024">
    <property type="entry name" value="Phospholipase D/nuclease"/>
    <property type="match status" value="2"/>
</dbReference>
<evidence type="ECO:0000313" key="2">
    <source>
        <dbReference type="EMBL" id="SNC64471.1"/>
    </source>
</evidence>